<dbReference type="Gene3D" id="1.20.950.20">
    <property type="entry name" value="Transmembrane di-heme cytochromes, Chain C"/>
    <property type="match status" value="1"/>
</dbReference>
<dbReference type="GO" id="GO:0009055">
    <property type="term" value="F:electron transfer activity"/>
    <property type="evidence" value="ECO:0007669"/>
    <property type="project" value="InterPro"/>
</dbReference>
<dbReference type="PANTHER" id="PTHR30485:SF1">
    <property type="entry name" value="CYTOCHROME YDHU-RELATED"/>
    <property type="match status" value="1"/>
</dbReference>
<evidence type="ECO:0000313" key="9">
    <source>
        <dbReference type="Proteomes" id="UP000182985"/>
    </source>
</evidence>
<evidence type="ECO:0000256" key="1">
    <source>
        <dbReference type="ARBA" id="ARBA00004651"/>
    </source>
</evidence>
<dbReference type="OrthoDB" id="9781740at2"/>
<dbReference type="InterPro" id="IPR051542">
    <property type="entry name" value="Hydrogenase_cytochrome"/>
</dbReference>
<dbReference type="GO" id="GO:0005886">
    <property type="term" value="C:plasma membrane"/>
    <property type="evidence" value="ECO:0007669"/>
    <property type="project" value="UniProtKB-SubCell"/>
</dbReference>
<keyword evidence="3 6" id="KW-0812">Transmembrane</keyword>
<dbReference type="SUPFAM" id="SSF81342">
    <property type="entry name" value="Transmembrane di-heme cytochromes"/>
    <property type="match status" value="1"/>
</dbReference>
<keyword evidence="4 6" id="KW-1133">Transmembrane helix</keyword>
<sequence length="270" mass="30244">MKQLVYRQRLLTRLTHWIWAASLFFLLLSGLQIFNAHPTLYLGNESGFDYDNAILAIYAVEGESGPEGRVDILGKSFQTTGFLGVSGATSAPDYQAFPPALTIPSYRDLATGRVVHFFFAWVLVGTLMLWLVGSVLNGHLKNELLPSALEIKSLPGDFLNHLKFRFQHGKTYNPMQKLTYCMIFFGLFPMVIITGLAMSPGMDAVLPLTEWLGGRQTARTLHFVAVFLLCAFVVIHIVMVLAAGPFNEMRSMISGWYRADLPKKDEDRHP</sequence>
<evidence type="ECO:0000256" key="4">
    <source>
        <dbReference type="ARBA" id="ARBA00022989"/>
    </source>
</evidence>
<feature type="transmembrane region" description="Helical" evidence="6">
    <location>
        <begin position="178"/>
        <end position="201"/>
    </location>
</feature>
<dbReference type="Proteomes" id="UP000182985">
    <property type="component" value="Unassembled WGS sequence"/>
</dbReference>
<keyword evidence="2" id="KW-1003">Cell membrane</keyword>
<dbReference type="Pfam" id="PF01292">
    <property type="entry name" value="Ni_hydr_CYTB"/>
    <property type="match status" value="1"/>
</dbReference>
<dbReference type="GO" id="GO:0022904">
    <property type="term" value="P:respiratory electron transport chain"/>
    <property type="evidence" value="ECO:0007669"/>
    <property type="project" value="InterPro"/>
</dbReference>
<comment type="subcellular location">
    <subcellularLocation>
        <location evidence="1">Cell membrane</location>
        <topology evidence="1">Multi-pass membrane protein</topology>
    </subcellularLocation>
</comment>
<keyword evidence="5 6" id="KW-0472">Membrane</keyword>
<dbReference type="InterPro" id="IPR011577">
    <property type="entry name" value="Cyt_b561_bac/Ni-Hgenase"/>
</dbReference>
<comment type="caution">
    <text evidence="8">The sequence shown here is derived from an EMBL/GenBank/DDBJ whole genome shotgun (WGS) entry which is preliminary data.</text>
</comment>
<proteinExistence type="predicted"/>
<feature type="domain" description="Cytochrome b561 bacterial/Ni-hydrogenase" evidence="7">
    <location>
        <begin position="103"/>
        <end position="255"/>
    </location>
</feature>
<gene>
    <name evidence="8" type="ORF">BLA27_24405</name>
</gene>
<dbReference type="InterPro" id="IPR016174">
    <property type="entry name" value="Di-haem_cyt_TM"/>
</dbReference>
<evidence type="ECO:0000313" key="8">
    <source>
        <dbReference type="EMBL" id="OIS90856.1"/>
    </source>
</evidence>
<dbReference type="RefSeq" id="WP_071633946.1">
    <property type="nucleotide sequence ID" value="NZ_JBCAUP010000032.1"/>
</dbReference>
<dbReference type="GO" id="GO:0020037">
    <property type="term" value="F:heme binding"/>
    <property type="evidence" value="ECO:0007669"/>
    <property type="project" value="TreeGrafter"/>
</dbReference>
<feature type="transmembrane region" description="Helical" evidence="6">
    <location>
        <begin position="221"/>
        <end position="243"/>
    </location>
</feature>
<protein>
    <recommendedName>
        <fullName evidence="7">Cytochrome b561 bacterial/Ni-hydrogenase domain-containing protein</fullName>
    </recommendedName>
</protein>
<keyword evidence="9" id="KW-1185">Reference proteome</keyword>
<dbReference type="AlphaFoldDB" id="A0A1J6I7B2"/>
<name>A0A1J6I7B2_9HYPH</name>
<dbReference type="EMBL" id="MOEC01000039">
    <property type="protein sequence ID" value="OIS90856.1"/>
    <property type="molecule type" value="Genomic_DNA"/>
</dbReference>
<reference evidence="8 9" key="1">
    <citation type="submission" date="2016-10" db="EMBL/GenBank/DDBJ databases">
        <title>The Draft Genome Sequence of the Potato Rhizosphere Bacteria Ochrobactrum sp. IPA7.2.</title>
        <authorList>
            <person name="Gogoleva N.E."/>
            <person name="Khlopko Y.A."/>
            <person name="Burygin G.L."/>
            <person name="Plotnikov A.O."/>
        </authorList>
    </citation>
    <scope>NUCLEOTIDE SEQUENCE [LARGE SCALE GENOMIC DNA]</scope>
    <source>
        <strain evidence="8 9">IPA7.2</strain>
    </source>
</reference>
<evidence type="ECO:0000256" key="2">
    <source>
        <dbReference type="ARBA" id="ARBA00022475"/>
    </source>
</evidence>
<evidence type="ECO:0000259" key="7">
    <source>
        <dbReference type="Pfam" id="PF01292"/>
    </source>
</evidence>
<evidence type="ECO:0000256" key="5">
    <source>
        <dbReference type="ARBA" id="ARBA00023136"/>
    </source>
</evidence>
<feature type="transmembrane region" description="Helical" evidence="6">
    <location>
        <begin position="114"/>
        <end position="136"/>
    </location>
</feature>
<organism evidence="8 9">
    <name type="scientific">Brucella cytisi</name>
    <dbReference type="NCBI Taxonomy" id="407152"/>
    <lineage>
        <taxon>Bacteria</taxon>
        <taxon>Pseudomonadati</taxon>
        <taxon>Pseudomonadota</taxon>
        <taxon>Alphaproteobacteria</taxon>
        <taxon>Hyphomicrobiales</taxon>
        <taxon>Brucellaceae</taxon>
        <taxon>Brucella/Ochrobactrum group</taxon>
        <taxon>Brucella</taxon>
    </lineage>
</organism>
<evidence type="ECO:0000256" key="6">
    <source>
        <dbReference type="SAM" id="Phobius"/>
    </source>
</evidence>
<evidence type="ECO:0000256" key="3">
    <source>
        <dbReference type="ARBA" id="ARBA00022692"/>
    </source>
</evidence>
<dbReference type="PANTHER" id="PTHR30485">
    <property type="entry name" value="NI/FE-HYDROGENASE 1 B-TYPE CYTOCHROME SUBUNIT"/>
    <property type="match status" value="1"/>
</dbReference>
<accession>A0A1J6I7B2</accession>